<evidence type="ECO:0000256" key="2">
    <source>
        <dbReference type="ARBA" id="ARBA00022737"/>
    </source>
</evidence>
<dbReference type="Pfam" id="PF17781">
    <property type="entry name" value="RPN1_RPN2_N"/>
    <property type="match status" value="1"/>
</dbReference>
<gene>
    <name evidence="9" type="primary">RPN1</name>
    <name evidence="9" type="ORF">LTR62_005940</name>
</gene>
<dbReference type="InterPro" id="IPR002015">
    <property type="entry name" value="Proteasome/cyclosome_rpt"/>
</dbReference>
<name>A0AAN7YS29_9PEZI</name>
<feature type="compositionally biased region" description="Basic and acidic residues" evidence="6">
    <location>
        <begin position="630"/>
        <end position="648"/>
    </location>
</feature>
<dbReference type="PANTHER" id="PTHR10943:SF1">
    <property type="entry name" value="26S PROTEASOME NON-ATPASE REGULATORY SUBUNIT 2"/>
    <property type="match status" value="1"/>
</dbReference>
<evidence type="ECO:0000313" key="9">
    <source>
        <dbReference type="EMBL" id="KAK5117323.1"/>
    </source>
</evidence>
<comment type="function">
    <text evidence="4 5">Acts as a regulatory subunit of the 26 proteasome which is involved in the ATP-dependent degradation of ubiquitinated proteins.</text>
</comment>
<dbReference type="Proteomes" id="UP001310890">
    <property type="component" value="Unassembled WGS sequence"/>
</dbReference>
<accession>A0AAN7YS29</accession>
<dbReference type="GO" id="GO:0042176">
    <property type="term" value="P:regulation of protein catabolic process"/>
    <property type="evidence" value="ECO:0007669"/>
    <property type="project" value="InterPro"/>
</dbReference>
<evidence type="ECO:0000259" key="8">
    <source>
        <dbReference type="Pfam" id="PF18051"/>
    </source>
</evidence>
<evidence type="ECO:0000256" key="6">
    <source>
        <dbReference type="SAM" id="MobiDB-lite"/>
    </source>
</evidence>
<evidence type="ECO:0000259" key="7">
    <source>
        <dbReference type="Pfam" id="PF17781"/>
    </source>
</evidence>
<comment type="caution">
    <text evidence="9">The sequence shown here is derived from an EMBL/GenBank/DDBJ whole genome shotgun (WGS) entry which is preliminary data.</text>
</comment>
<evidence type="ECO:0000256" key="4">
    <source>
        <dbReference type="ARBA" id="ARBA00057191"/>
    </source>
</evidence>
<dbReference type="PIRSF" id="PIRSF015965">
    <property type="entry name" value="26S_Psome_Rpn1"/>
    <property type="match status" value="1"/>
</dbReference>
<dbReference type="GO" id="GO:0043161">
    <property type="term" value="P:proteasome-mediated ubiquitin-dependent protein catabolic process"/>
    <property type="evidence" value="ECO:0007669"/>
    <property type="project" value="TreeGrafter"/>
</dbReference>
<dbReference type="SUPFAM" id="SSF48371">
    <property type="entry name" value="ARM repeat"/>
    <property type="match status" value="1"/>
</dbReference>
<protein>
    <recommendedName>
        <fullName evidence="5">26S proteasome regulatory subunit RPN1</fullName>
    </recommendedName>
</protein>
<dbReference type="FunFam" id="1.25.10.10:FF:000026">
    <property type="entry name" value="26S proteasome non-ATPase regulatory subunit 2"/>
    <property type="match status" value="1"/>
</dbReference>
<dbReference type="InterPro" id="IPR040892">
    <property type="entry name" value="RPN1_N"/>
</dbReference>
<dbReference type="GO" id="GO:0034515">
    <property type="term" value="C:proteasome storage granule"/>
    <property type="evidence" value="ECO:0007669"/>
    <property type="project" value="TreeGrafter"/>
</dbReference>
<dbReference type="InterPro" id="IPR041433">
    <property type="entry name" value="RPN1_C"/>
</dbReference>
<dbReference type="EMBL" id="JAVRRL010000005">
    <property type="protein sequence ID" value="KAK5117323.1"/>
    <property type="molecule type" value="Genomic_DNA"/>
</dbReference>
<dbReference type="InterPro" id="IPR011989">
    <property type="entry name" value="ARM-like"/>
</dbReference>
<keyword evidence="2" id="KW-0677">Repeat</keyword>
<feature type="domain" description="RPN1 N-terminal" evidence="7">
    <location>
        <begin position="60"/>
        <end position="360"/>
    </location>
</feature>
<dbReference type="Pfam" id="PF01851">
    <property type="entry name" value="PC_rep"/>
    <property type="match status" value="2"/>
</dbReference>
<evidence type="ECO:0000256" key="3">
    <source>
        <dbReference type="ARBA" id="ARBA00022942"/>
    </source>
</evidence>
<comment type="similarity">
    <text evidence="1 5">Belongs to the proteasome subunit S2 family.</text>
</comment>
<evidence type="ECO:0000256" key="1">
    <source>
        <dbReference type="ARBA" id="ARBA00005460"/>
    </source>
</evidence>
<dbReference type="InterPro" id="IPR016643">
    <property type="entry name" value="26S_Psome_Rpn1"/>
</dbReference>
<organism evidence="9 10">
    <name type="scientific">Meristemomyces frigidus</name>
    <dbReference type="NCBI Taxonomy" id="1508187"/>
    <lineage>
        <taxon>Eukaryota</taxon>
        <taxon>Fungi</taxon>
        <taxon>Dikarya</taxon>
        <taxon>Ascomycota</taxon>
        <taxon>Pezizomycotina</taxon>
        <taxon>Dothideomycetes</taxon>
        <taxon>Dothideomycetidae</taxon>
        <taxon>Mycosphaerellales</taxon>
        <taxon>Teratosphaeriaceae</taxon>
        <taxon>Meristemomyces</taxon>
    </lineage>
</organism>
<feature type="domain" description="26S proteasome non-ATPase regulatory subunit RPN1 C-terminal" evidence="8">
    <location>
        <begin position="868"/>
        <end position="921"/>
    </location>
</feature>
<dbReference type="GO" id="GO:0030234">
    <property type="term" value="F:enzyme regulator activity"/>
    <property type="evidence" value="ECO:0007669"/>
    <property type="project" value="UniProtKB-UniRule"/>
</dbReference>
<keyword evidence="3 5" id="KW-0647">Proteasome</keyword>
<evidence type="ECO:0000256" key="5">
    <source>
        <dbReference type="PIRNR" id="PIRNR015965"/>
    </source>
</evidence>
<proteinExistence type="inferred from homology"/>
<feature type="region of interest" description="Disordered" evidence="6">
    <location>
        <begin position="630"/>
        <end position="656"/>
    </location>
</feature>
<feature type="region of interest" description="Disordered" evidence="6">
    <location>
        <begin position="1"/>
        <end position="57"/>
    </location>
</feature>
<reference evidence="9" key="1">
    <citation type="submission" date="2023-08" db="EMBL/GenBank/DDBJ databases">
        <title>Black Yeasts Isolated from many extreme environments.</title>
        <authorList>
            <person name="Coleine C."/>
            <person name="Stajich J.E."/>
            <person name="Selbmann L."/>
        </authorList>
    </citation>
    <scope>NUCLEOTIDE SEQUENCE</scope>
    <source>
        <strain evidence="9">CCFEE 5401</strain>
    </source>
</reference>
<dbReference type="Pfam" id="PF18051">
    <property type="entry name" value="RPN1_C"/>
    <property type="match status" value="1"/>
</dbReference>
<feature type="compositionally biased region" description="Basic and acidic residues" evidence="6">
    <location>
        <begin position="1"/>
        <end position="22"/>
    </location>
</feature>
<sequence length="924" mass="102038">MAKGEEKVKPQDKGKGKAEEKAVNGVNGAKEAGEDGPKDGDLKLPAEELSEEDQKSKDELDMLVERLLEKDKSLYKAALEAINTNIKTSTSSMTAIPKPLKFLRPHYEKLRETYDTWPAGDDKNSLADTLSVLGMTYSDSEDRRDTLKYRLLAPSSDLGSWGHEYMRHLALEIGQEYQARLDEEKATEDIAEMTRTLVPFFLSHNAEADAVDILSELEMIEEIKKYVDADTYARVCLYMVSMVPLLTYPDNDRFVRTAHDIYVTHKQLAKAISLAIRLNDMDLIKADFASTDDKALKRQLALIIGRQRLVIDLEGEDAQDVELQECMNNAKLPEYFKTLAKELNVLDPKVPEDIYKSHLESSRTAGLTNTDSARHNLASAFVNGFVNAGFGDDKLMQVEGGVKNSWIWKVKEEGMISTAASAGLLNLWDVEMSLDKIDAYTYVPEEQVKAGAALAMGIMNSGVRLESDPTMALLGDFEGKSVTVRVASIMGLGLAYAGSNREDLLEILLPLVAEPSLDMQISAMAALSLGMIFVGSAQSDVSEAIIQTLLDEDRTNQLKDKWTRFMTLGLALLYLGQQEEVDVVLETLKAIDHPMSKPASVLADICAWSGTGAVLKLQQLLHICNEHIEDKDESKDSDKDKDKDKKEDGAEEEERDIPGAQLVQSYAVLGLSLVALGEDVGQEMVLRQFGHLMHYSEPNIRRAVPLAMGLISVSNPQMKIYDTLSRYSHDNDVEVAINAIFAMGLVGAGTNNARLAQLLRQLASYYSRDGGALFMVRIAQGLLHAGKGTMTLSPLHTDRSVLSRVAASGLLTVAISLISNPKDFILDKDHYLLYYLVTAMHPRFLITLGEDLKPLQVNVRVGQAVDVVGQAGRPKTITGWQTQSTPVLLGHGERAELEDEEWICLASVMEGVCILKKNPDWQAP</sequence>
<dbReference type="GO" id="GO:0008540">
    <property type="term" value="C:proteasome regulatory particle, base subcomplex"/>
    <property type="evidence" value="ECO:0007669"/>
    <property type="project" value="UniProtKB-UniRule"/>
</dbReference>
<dbReference type="PANTHER" id="PTHR10943">
    <property type="entry name" value="26S PROTEASOME NON-ATPASE REGULATORY SUBUNIT"/>
    <property type="match status" value="1"/>
</dbReference>
<dbReference type="GO" id="GO:0005634">
    <property type="term" value="C:nucleus"/>
    <property type="evidence" value="ECO:0007669"/>
    <property type="project" value="TreeGrafter"/>
</dbReference>
<dbReference type="InterPro" id="IPR016024">
    <property type="entry name" value="ARM-type_fold"/>
</dbReference>
<evidence type="ECO:0000313" key="10">
    <source>
        <dbReference type="Proteomes" id="UP001310890"/>
    </source>
</evidence>
<dbReference type="AlphaFoldDB" id="A0AAN7YS29"/>
<dbReference type="Gene3D" id="1.25.10.10">
    <property type="entry name" value="Leucine-rich Repeat Variant"/>
    <property type="match status" value="1"/>
</dbReference>
<feature type="compositionally biased region" description="Basic and acidic residues" evidence="6">
    <location>
        <begin position="31"/>
        <end position="57"/>
    </location>
</feature>